<protein>
    <submittedName>
        <fullName evidence="2">Replication initiation protein</fullName>
    </submittedName>
</protein>
<reference evidence="2 3" key="2">
    <citation type="submission" date="2021-02" db="EMBL/GenBank/DDBJ databases">
        <title>Sulfurospirillum tamanensis sp. nov.</title>
        <authorList>
            <person name="Frolova A."/>
            <person name="Merkel A."/>
            <person name="Slobodkin A."/>
        </authorList>
    </citation>
    <scope>NUCLEOTIDE SEQUENCE [LARGE SCALE GENOMIC DNA]</scope>
    <source>
        <strain evidence="2 3">T05b</strain>
    </source>
</reference>
<accession>A0ABS2WUE6</accession>
<sequence>MTNLETALIHNAPIFIRAAQRKAVTSKPIRTKIALSRYSFIEFNSPERISWLVYDIDIPPNGIRELEQYAGYIEHYLLLPKPTYICKTTKGFHVAYALSYGVLAEQTSANQRLAYVHAALSKLLGSDPNAARMRGIWRNPLKHEHIYNPNSYTLDELVAEHGELVNPKSSKNVLDRIRTFAQGATATTAKSLAEENTGKIKFYLVRLLRALAQESGPVVPNGFRKSVLFQAAMLFAKKHGVSYGQLEEYLDTLNKYTQDPLPPSEIDNIAKSVWKYKQANSIFVKNPLKDETQRRMNLKESLPLHVKQRKGAGYTNKVRMEKTKTRLEIALKTLQAKKMTISLSSLSKEANLSRQTVAKYKDVMERTLLCTSKQHLREFFLSLRFFKPVNYGLICFTLAQNLGGSQFPFGSLPMWKREEKETQKLNTS</sequence>
<evidence type="ECO:0000259" key="1">
    <source>
        <dbReference type="SMART" id="SM00942"/>
    </source>
</evidence>
<dbReference type="InterPro" id="IPR004322">
    <property type="entry name" value="Plasmid_replicase_bac"/>
</dbReference>
<reference evidence="2 3" key="3">
    <citation type="submission" date="2021-02" db="EMBL/GenBank/DDBJ databases">
        <authorList>
            <person name="Merkel A.Y."/>
        </authorList>
    </citation>
    <scope>NUCLEOTIDE SEQUENCE [LARGE SCALE GENOMIC DNA]</scope>
    <source>
        <strain evidence="2 3">T05b</strain>
    </source>
</reference>
<name>A0ABS2WUE6_9BACT</name>
<organism evidence="2 3">
    <name type="scientific">Sulfurospirillum tamanense</name>
    <dbReference type="NCBI Taxonomy" id="2813362"/>
    <lineage>
        <taxon>Bacteria</taxon>
        <taxon>Pseudomonadati</taxon>
        <taxon>Campylobacterota</taxon>
        <taxon>Epsilonproteobacteria</taxon>
        <taxon>Campylobacterales</taxon>
        <taxon>Sulfurospirillaceae</taxon>
        <taxon>Sulfurospirillum</taxon>
    </lineage>
</organism>
<dbReference type="InterPro" id="IPR014820">
    <property type="entry name" value="PriCT_1"/>
</dbReference>
<dbReference type="RefSeq" id="WP_205459818.1">
    <property type="nucleotide sequence ID" value="NZ_JAFHKK010000029.1"/>
</dbReference>
<proteinExistence type="predicted"/>
<dbReference type="EMBL" id="JAFHKK010000029">
    <property type="protein sequence ID" value="MBN2965272.1"/>
    <property type="molecule type" value="Genomic_DNA"/>
</dbReference>
<evidence type="ECO:0000313" key="2">
    <source>
        <dbReference type="EMBL" id="MBN2965272.1"/>
    </source>
</evidence>
<dbReference type="SMART" id="SM00942">
    <property type="entry name" value="PriCT_1"/>
    <property type="match status" value="1"/>
</dbReference>
<feature type="domain" description="Primase C-terminal 1" evidence="1">
    <location>
        <begin position="213"/>
        <end position="279"/>
    </location>
</feature>
<reference evidence="3" key="1">
    <citation type="submission" date="2021-02" db="EMBL/GenBank/DDBJ databases">
        <title>Sulfurospirillum tamanensis sp. nov.</title>
        <authorList>
            <person name="Merkel A.Y."/>
        </authorList>
    </citation>
    <scope>NUCLEOTIDE SEQUENCE [LARGE SCALE GENOMIC DNA]</scope>
    <source>
        <strain evidence="3">T05b</strain>
    </source>
</reference>
<comment type="caution">
    <text evidence="2">The sequence shown here is derived from an EMBL/GenBank/DDBJ whole genome shotgun (WGS) entry which is preliminary data.</text>
</comment>
<dbReference type="Pfam" id="PF08708">
    <property type="entry name" value="PriCT_1"/>
    <property type="match status" value="1"/>
</dbReference>
<evidence type="ECO:0000313" key="3">
    <source>
        <dbReference type="Proteomes" id="UP000703590"/>
    </source>
</evidence>
<dbReference type="Pfam" id="PF03090">
    <property type="entry name" value="Replicase"/>
    <property type="match status" value="1"/>
</dbReference>
<dbReference type="Proteomes" id="UP000703590">
    <property type="component" value="Unassembled WGS sequence"/>
</dbReference>
<keyword evidence="3" id="KW-1185">Reference proteome</keyword>
<gene>
    <name evidence="2" type="ORF">JWV37_10805</name>
</gene>